<keyword evidence="7" id="KW-0413">Isomerase</keyword>
<dbReference type="GO" id="GO:0016853">
    <property type="term" value="F:isomerase activity"/>
    <property type="evidence" value="ECO:0007669"/>
    <property type="project" value="UniProtKB-KW"/>
</dbReference>
<keyword evidence="3" id="KW-1015">Disulfide bond</keyword>
<name>A0A7W5DYV3_9BACT</name>
<organism evidence="7 8">
    <name type="scientific">Aporhodopirellula rubra</name>
    <dbReference type="NCBI Taxonomy" id="980271"/>
    <lineage>
        <taxon>Bacteria</taxon>
        <taxon>Pseudomonadati</taxon>
        <taxon>Planctomycetota</taxon>
        <taxon>Planctomycetia</taxon>
        <taxon>Pirellulales</taxon>
        <taxon>Pirellulaceae</taxon>
        <taxon>Aporhodopirellula</taxon>
    </lineage>
</organism>
<dbReference type="EMBL" id="JACHXU010000008">
    <property type="protein sequence ID" value="MBB3207026.1"/>
    <property type="molecule type" value="Genomic_DNA"/>
</dbReference>
<evidence type="ECO:0000256" key="5">
    <source>
        <dbReference type="SAM" id="MobiDB-lite"/>
    </source>
</evidence>
<dbReference type="Pfam" id="PF00085">
    <property type="entry name" value="Thioredoxin"/>
    <property type="match status" value="1"/>
</dbReference>
<evidence type="ECO:0000313" key="8">
    <source>
        <dbReference type="Proteomes" id="UP000536179"/>
    </source>
</evidence>
<protein>
    <submittedName>
        <fullName evidence="7">Thiol-disulfide isomerase/thioredoxin</fullName>
    </submittedName>
</protein>
<proteinExistence type="predicted"/>
<dbReference type="InterPro" id="IPR009003">
    <property type="entry name" value="Peptidase_S1_PA"/>
</dbReference>
<feature type="compositionally biased region" description="Basic and acidic residues" evidence="5">
    <location>
        <begin position="170"/>
        <end position="179"/>
    </location>
</feature>
<reference evidence="7 8" key="1">
    <citation type="submission" date="2020-08" db="EMBL/GenBank/DDBJ databases">
        <title>Genomic Encyclopedia of Type Strains, Phase III (KMG-III): the genomes of soil and plant-associated and newly described type strains.</title>
        <authorList>
            <person name="Whitman W."/>
        </authorList>
    </citation>
    <scope>NUCLEOTIDE SEQUENCE [LARGE SCALE GENOMIC DNA]</scope>
    <source>
        <strain evidence="7 8">CECT 8075</strain>
    </source>
</reference>
<feature type="compositionally biased region" description="Polar residues" evidence="5">
    <location>
        <begin position="125"/>
        <end position="149"/>
    </location>
</feature>
<evidence type="ECO:0000256" key="4">
    <source>
        <dbReference type="ARBA" id="ARBA00023284"/>
    </source>
</evidence>
<dbReference type="SUPFAM" id="SSF52833">
    <property type="entry name" value="Thioredoxin-like"/>
    <property type="match status" value="1"/>
</dbReference>
<keyword evidence="1" id="KW-0813">Transport</keyword>
<dbReference type="InterPro" id="IPR036249">
    <property type="entry name" value="Thioredoxin-like_sf"/>
</dbReference>
<dbReference type="GO" id="GO:0045454">
    <property type="term" value="P:cell redox homeostasis"/>
    <property type="evidence" value="ECO:0007669"/>
    <property type="project" value="TreeGrafter"/>
</dbReference>
<dbReference type="Gene3D" id="3.40.30.10">
    <property type="entry name" value="Glutaredoxin"/>
    <property type="match status" value="1"/>
</dbReference>
<dbReference type="GO" id="GO:0005829">
    <property type="term" value="C:cytosol"/>
    <property type="evidence" value="ECO:0007669"/>
    <property type="project" value="TreeGrafter"/>
</dbReference>
<dbReference type="PROSITE" id="PS00194">
    <property type="entry name" value="THIOREDOXIN_1"/>
    <property type="match status" value="1"/>
</dbReference>
<dbReference type="SUPFAM" id="SSF50494">
    <property type="entry name" value="Trypsin-like serine proteases"/>
    <property type="match status" value="1"/>
</dbReference>
<keyword evidence="4" id="KW-0676">Redox-active center</keyword>
<dbReference type="InterPro" id="IPR013766">
    <property type="entry name" value="Thioredoxin_domain"/>
</dbReference>
<evidence type="ECO:0000256" key="2">
    <source>
        <dbReference type="ARBA" id="ARBA00022982"/>
    </source>
</evidence>
<dbReference type="Gene3D" id="2.40.10.120">
    <property type="match status" value="1"/>
</dbReference>
<evidence type="ECO:0000256" key="3">
    <source>
        <dbReference type="ARBA" id="ARBA00023157"/>
    </source>
</evidence>
<sequence length="504" mass="54083">MRLTPTIQRATIAPAWCVTLLMMAVVGFAGTVSADAVLLEFSSSNCPPCRAMQPIVSELIARGVPVRQVDVHSEPQLVQRYQVRSTPTYVILREGREVTRLVGAQSAAQLRAALQQSPSGKIVPTGSQIAAPTRRSPSLSEQQRIQEPQTRLAPLSAHAGGMSSSANRSVRREREDNDWRSLESLTSATAPNANVANNSFGRSQEVVVEAMPSISLADAVERAHAATVRLRVYDGRGYGAGTGTIIDVHGEEALVLTCGHLFRDGDGKDKIEVDLFVGGEPHTVTGQLVDFDAGDRDIGLVAIRPGMPVQPVKVVTASDKMKVGQTAFSFGCDRGDPPSRRDTRITGVNKYNQNIGGSNLEISGAPIDGRSGGGLFDERGVLIGVCNAADYKSDIGIYTGPGSIHWQLDRVQLSRLYQGDSNQSLASNEVVTGNQFDAMPPAVEEPAMNQFASTPAFGAAALDTGDTEMIVILRDRDGNVREQVLTLRQPDAHLVQQIRQAARR</sequence>
<dbReference type="CDD" id="cd02947">
    <property type="entry name" value="TRX_family"/>
    <property type="match status" value="1"/>
</dbReference>
<feature type="domain" description="Thioredoxin" evidence="6">
    <location>
        <begin position="7"/>
        <end position="119"/>
    </location>
</feature>
<evidence type="ECO:0000259" key="6">
    <source>
        <dbReference type="PROSITE" id="PS51352"/>
    </source>
</evidence>
<dbReference type="Pfam" id="PF13365">
    <property type="entry name" value="Trypsin_2"/>
    <property type="match status" value="1"/>
</dbReference>
<dbReference type="Proteomes" id="UP000536179">
    <property type="component" value="Unassembled WGS sequence"/>
</dbReference>
<dbReference type="InterPro" id="IPR017937">
    <property type="entry name" value="Thioredoxin_CS"/>
</dbReference>
<dbReference type="AlphaFoldDB" id="A0A7W5DYV3"/>
<keyword evidence="8" id="KW-1185">Reference proteome</keyword>
<evidence type="ECO:0000313" key="7">
    <source>
        <dbReference type="EMBL" id="MBB3207026.1"/>
    </source>
</evidence>
<dbReference type="PANTHER" id="PTHR45663:SF11">
    <property type="entry name" value="GEO12009P1"/>
    <property type="match status" value="1"/>
</dbReference>
<keyword evidence="2" id="KW-0249">Electron transport</keyword>
<dbReference type="PROSITE" id="PS51352">
    <property type="entry name" value="THIOREDOXIN_2"/>
    <property type="match status" value="1"/>
</dbReference>
<dbReference type="GO" id="GO:0015035">
    <property type="term" value="F:protein-disulfide reductase activity"/>
    <property type="evidence" value="ECO:0007669"/>
    <property type="project" value="TreeGrafter"/>
</dbReference>
<dbReference type="PANTHER" id="PTHR45663">
    <property type="entry name" value="GEO12009P1"/>
    <property type="match status" value="1"/>
</dbReference>
<gene>
    <name evidence="7" type="ORF">FHS27_002840</name>
</gene>
<accession>A0A7W5DYV3</accession>
<evidence type="ECO:0000256" key="1">
    <source>
        <dbReference type="ARBA" id="ARBA00022448"/>
    </source>
</evidence>
<feature type="region of interest" description="Disordered" evidence="5">
    <location>
        <begin position="115"/>
        <end position="179"/>
    </location>
</feature>
<comment type="caution">
    <text evidence="7">The sequence shown here is derived from an EMBL/GenBank/DDBJ whole genome shotgun (WGS) entry which is preliminary data.</text>
</comment>